<sequence>MLSISSLVGGVYLFGHLEIFRINTFHNNMAPWCPACRGFTATWNKFSDWSKDLDIKVGVVDVTENPGLSGRFLVGALPTIYHIKDGQFRQYKSSRKENDLISFVDEKKWQDIEPIPWYISPASIQ</sequence>
<dbReference type="SUPFAM" id="SSF52833">
    <property type="entry name" value="Thioredoxin-like"/>
    <property type="match status" value="1"/>
</dbReference>
<keyword evidence="6" id="KW-0812">Transmembrane</keyword>
<proteinExistence type="predicted"/>
<evidence type="ECO:0000256" key="7">
    <source>
        <dbReference type="ARBA" id="ARBA00023157"/>
    </source>
</evidence>
<dbReference type="Gene3D" id="3.40.30.10">
    <property type="entry name" value="Glutaredoxin"/>
    <property type="match status" value="1"/>
</dbReference>
<comment type="caution">
    <text evidence="10">The sequence shown here is derived from an EMBL/GenBank/DDBJ whole genome shotgun (WGS) entry which is preliminary data.</text>
</comment>
<keyword evidence="4" id="KW-0256">Endoplasmic reticulum</keyword>
<evidence type="ECO:0000256" key="8">
    <source>
        <dbReference type="ARBA" id="ARBA00023284"/>
    </source>
</evidence>
<dbReference type="InterPro" id="IPR013766">
    <property type="entry name" value="Thioredoxin_domain"/>
</dbReference>
<keyword evidence="6" id="KW-0472">Membrane</keyword>
<evidence type="ECO:0000313" key="11">
    <source>
        <dbReference type="Proteomes" id="UP001217089"/>
    </source>
</evidence>
<gene>
    <name evidence="10" type="ORF">KUTeg_014202</name>
</gene>
<evidence type="ECO:0000259" key="9">
    <source>
        <dbReference type="Pfam" id="PF00085"/>
    </source>
</evidence>
<evidence type="ECO:0000256" key="4">
    <source>
        <dbReference type="ARBA" id="ARBA00022824"/>
    </source>
</evidence>
<keyword evidence="11" id="KW-1185">Reference proteome</keyword>
<dbReference type="PANTHER" id="PTHR46107">
    <property type="entry name" value="DUMPY: SHORTER THAN WILD-TYPE"/>
    <property type="match status" value="1"/>
</dbReference>
<evidence type="ECO:0000313" key="10">
    <source>
        <dbReference type="EMBL" id="KAJ8309328.1"/>
    </source>
</evidence>
<keyword evidence="6" id="KW-1133">Transmembrane helix</keyword>
<evidence type="ECO:0000256" key="6">
    <source>
        <dbReference type="ARBA" id="ARBA00022989"/>
    </source>
</evidence>
<evidence type="ECO:0000256" key="2">
    <source>
        <dbReference type="ARBA" id="ARBA00022448"/>
    </source>
</evidence>
<keyword evidence="2" id="KW-0813">Transport</keyword>
<evidence type="ECO:0000256" key="1">
    <source>
        <dbReference type="ARBA" id="ARBA00004389"/>
    </source>
</evidence>
<keyword evidence="5" id="KW-0249">Electron transport</keyword>
<dbReference type="Proteomes" id="UP001217089">
    <property type="component" value="Unassembled WGS sequence"/>
</dbReference>
<reference evidence="10 11" key="1">
    <citation type="submission" date="2022-12" db="EMBL/GenBank/DDBJ databases">
        <title>Chromosome-level genome of Tegillarca granosa.</title>
        <authorList>
            <person name="Kim J."/>
        </authorList>
    </citation>
    <scope>NUCLEOTIDE SEQUENCE [LARGE SCALE GENOMIC DNA]</scope>
    <source>
        <strain evidence="10">Teg-2019</strain>
        <tissue evidence="10">Adductor muscle</tissue>
    </source>
</reference>
<feature type="domain" description="Thioredoxin" evidence="9">
    <location>
        <begin position="29"/>
        <end position="105"/>
    </location>
</feature>
<dbReference type="EMBL" id="JARBDR010000657">
    <property type="protein sequence ID" value="KAJ8309328.1"/>
    <property type="molecule type" value="Genomic_DNA"/>
</dbReference>
<name>A0ABQ9F1C7_TEGGR</name>
<dbReference type="Pfam" id="PF00085">
    <property type="entry name" value="Thioredoxin"/>
    <property type="match status" value="1"/>
</dbReference>
<dbReference type="PANTHER" id="PTHR46107:SF3">
    <property type="entry name" value="THIOREDOXIN DOMAIN-CONTAINING PROTEIN"/>
    <property type="match status" value="1"/>
</dbReference>
<dbReference type="InterPro" id="IPR052454">
    <property type="entry name" value="TMX_domain-containing"/>
</dbReference>
<keyword evidence="3" id="KW-0732">Signal</keyword>
<evidence type="ECO:0000256" key="3">
    <source>
        <dbReference type="ARBA" id="ARBA00022729"/>
    </source>
</evidence>
<evidence type="ECO:0000256" key="5">
    <source>
        <dbReference type="ARBA" id="ARBA00022982"/>
    </source>
</evidence>
<organism evidence="10 11">
    <name type="scientific">Tegillarca granosa</name>
    <name type="common">Malaysian cockle</name>
    <name type="synonym">Anadara granosa</name>
    <dbReference type="NCBI Taxonomy" id="220873"/>
    <lineage>
        <taxon>Eukaryota</taxon>
        <taxon>Metazoa</taxon>
        <taxon>Spiralia</taxon>
        <taxon>Lophotrochozoa</taxon>
        <taxon>Mollusca</taxon>
        <taxon>Bivalvia</taxon>
        <taxon>Autobranchia</taxon>
        <taxon>Pteriomorphia</taxon>
        <taxon>Arcoida</taxon>
        <taxon>Arcoidea</taxon>
        <taxon>Arcidae</taxon>
        <taxon>Tegillarca</taxon>
    </lineage>
</organism>
<comment type="subcellular location">
    <subcellularLocation>
        <location evidence="1">Endoplasmic reticulum membrane</location>
        <topology evidence="1">Single-pass membrane protein</topology>
    </subcellularLocation>
</comment>
<accession>A0ABQ9F1C7</accession>
<keyword evidence="7" id="KW-1015">Disulfide bond</keyword>
<dbReference type="InterPro" id="IPR036249">
    <property type="entry name" value="Thioredoxin-like_sf"/>
</dbReference>
<keyword evidence="8" id="KW-0676">Redox-active center</keyword>
<protein>
    <recommendedName>
        <fullName evidence="9">Thioredoxin domain-containing protein</fullName>
    </recommendedName>
</protein>